<dbReference type="PANTHER" id="PTHR30347">
    <property type="entry name" value="POTASSIUM CHANNEL RELATED"/>
    <property type="match status" value="1"/>
</dbReference>
<reference evidence="13 14" key="1">
    <citation type="submission" date="2024-05" db="EMBL/GenBank/DDBJ databases">
        <title>Genome sequence of Ponticoccus litoralis KCCM 90028.</title>
        <authorList>
            <person name="Kim J.M."/>
            <person name="Lee J.K."/>
            <person name="Choi B.J."/>
            <person name="Bayburt H."/>
            <person name="Baek J.H."/>
            <person name="Jeon C.O."/>
        </authorList>
    </citation>
    <scope>NUCLEOTIDE SEQUENCE [LARGE SCALE GENOMIC DNA]</scope>
    <source>
        <strain evidence="13 14">KCCM 90028</strain>
    </source>
</reference>
<dbReference type="InterPro" id="IPR052702">
    <property type="entry name" value="MscS-like_channel"/>
</dbReference>
<dbReference type="Gene3D" id="3.30.70.100">
    <property type="match status" value="1"/>
</dbReference>
<protein>
    <submittedName>
        <fullName evidence="13">DUF3772 domain-containing protein</fullName>
    </submittedName>
</protein>
<feature type="transmembrane region" description="Helical" evidence="10">
    <location>
        <begin position="460"/>
        <end position="484"/>
    </location>
</feature>
<evidence type="ECO:0000256" key="4">
    <source>
        <dbReference type="ARBA" id="ARBA00022692"/>
    </source>
</evidence>
<dbReference type="EMBL" id="JBDNCH010000002">
    <property type="protein sequence ID" value="MEN9059898.1"/>
    <property type="molecule type" value="Genomic_DNA"/>
</dbReference>
<feature type="transmembrane region" description="Helical" evidence="10">
    <location>
        <begin position="550"/>
        <end position="573"/>
    </location>
</feature>
<evidence type="ECO:0000256" key="7">
    <source>
        <dbReference type="ARBA" id="ARBA00022989"/>
    </source>
</evidence>
<dbReference type="GO" id="GO:0005524">
    <property type="term" value="F:ATP binding"/>
    <property type="evidence" value="ECO:0007669"/>
    <property type="project" value="InterPro"/>
</dbReference>
<dbReference type="Gene3D" id="2.30.30.60">
    <property type="match status" value="1"/>
</dbReference>
<feature type="region of interest" description="Disordered" evidence="9">
    <location>
        <begin position="765"/>
        <end position="817"/>
    </location>
</feature>
<dbReference type="PROSITE" id="PS01246">
    <property type="entry name" value="UPF0003"/>
    <property type="match status" value="1"/>
</dbReference>
<evidence type="ECO:0000256" key="5">
    <source>
        <dbReference type="ARBA" id="ARBA00022723"/>
    </source>
</evidence>
<dbReference type="InterPro" id="IPR023408">
    <property type="entry name" value="MscS_beta-dom_sf"/>
</dbReference>
<dbReference type="GO" id="GO:0008381">
    <property type="term" value="F:mechanosensitive monoatomic ion channel activity"/>
    <property type="evidence" value="ECO:0007669"/>
    <property type="project" value="UniProtKB-ARBA"/>
</dbReference>
<keyword evidence="7 10" id="KW-1133">Transmembrane helix</keyword>
<comment type="caution">
    <text evidence="13">The sequence shown here is derived from an EMBL/GenBank/DDBJ whole genome shotgun (WGS) entry which is preliminary data.</text>
</comment>
<comment type="similarity">
    <text evidence="2">Belongs to the MscS (TC 1.A.23) family.</text>
</comment>
<evidence type="ECO:0000256" key="10">
    <source>
        <dbReference type="SAM" id="Phobius"/>
    </source>
</evidence>
<dbReference type="PANTHER" id="PTHR30347:SF1">
    <property type="entry name" value="MECHANOSENSITIVE CHANNEL MSCK"/>
    <property type="match status" value="1"/>
</dbReference>
<dbReference type="Gene3D" id="1.10.287.1260">
    <property type="match status" value="1"/>
</dbReference>
<dbReference type="Pfam" id="PF12607">
    <property type="entry name" value="DUF3772"/>
    <property type="match status" value="1"/>
</dbReference>
<feature type="transmembrane region" description="Helical" evidence="10">
    <location>
        <begin position="579"/>
        <end position="608"/>
    </location>
</feature>
<dbReference type="GO" id="GO:0004813">
    <property type="term" value="F:alanine-tRNA ligase activity"/>
    <property type="evidence" value="ECO:0007669"/>
    <property type="project" value="InterPro"/>
</dbReference>
<comment type="subcellular location">
    <subcellularLocation>
        <location evidence="1">Cell membrane</location>
        <topology evidence="1">Multi-pass membrane protein</topology>
    </subcellularLocation>
</comment>
<evidence type="ECO:0000256" key="3">
    <source>
        <dbReference type="ARBA" id="ARBA00022475"/>
    </source>
</evidence>
<sequence>MGWLHRIVAACLALILCAGLALAQDVEAPDYDAWDSRAASGERILQEPQASDETLEALRLQLAEWRERFLAGQDINATRIDALESQLQALGEPPAEGESEPEDIAERRATLNAQISELRAPVLRAEEAYSRANAMIAEIDRIIRERQADALLSVGPSPLNPVHWPGAIDALTTSILLSWQELVANARDAGHRAVARRNLPSILIVGGIGLMLILRGHRWARAGVTRLIAHSRRGTGVIRFVISLGQIMLPLFGIILLVTAATITDFAGPRWRVLLEHLPSWAATLLLIRWLADQAFHDSDEMAVLPLALEDRRRARRVANILSVSYVLRDMLRVFVELDNYAAETEAVLQFPVLLFSGYFLFRLGRTRNEAHMAGSRAALESTDAGLFRMRLARFMGRAAMVLGALGPVLAALGYLKVGEALIYPAIATLGLIGLVMVLQQFINNLYELVTGSHPDEDNSLWPVLAGFVLAIGSIPFLALIWGARRADLTEVWARFQEGFSFGETRISPSDFLLVIIVFVIGFMLTRLFQGALRTAVLPRTKLDQGGQNAVVSGIGYVGIFAAALVAITAGGLDLSSLAIVAGALSVGIGFGLQNIVSNFVSGIILLIERPIGEGDWIEVNGTHGIVKDISVRSTRLETFDRYDLIIPNADFVSGTVANYTRGNSLGRLILSVGVAYGTDTRKVEKILLDIARHHDMVLMNPAPMVVFTGFGADALDFELRVILRDVGQGLVVRTEMNHDIAERFVAEGIEIPFAQRDIWLRNPEALGGGRPGAPPAAPQSTTGPAEPETTNRPQRQERAEPGSYGSEADIDGGDGPMTPLLYREDAYLREAPARVVEITPEGGVVLDRSLFYPKGGGQPGDSGWLEWDGTRLAIATAVKAEDGHSSVLVPAEPAALPPLGAHVVQRLDWERRHAHMRVHTALHLLSVVIPLPVTGGQIGATGGRLDFLMPEPPEDREAIEDALNALVDRDLPVTERWITEADLDAQPDLVKTLSVKPPRGAGRVRLVRIGEPSQQVDLQPCGGTHVARTGEIGALRLGKIENKGKQNRRVTLLLA</sequence>
<proteinExistence type="inferred from homology"/>
<feature type="chain" id="PRO_5043768445" evidence="11">
    <location>
        <begin position="24"/>
        <end position="1056"/>
    </location>
</feature>
<dbReference type="RefSeq" id="WP_347165034.1">
    <property type="nucleotide sequence ID" value="NZ_JBDNCH010000002.1"/>
</dbReference>
<feature type="domain" description="Alanyl-transfer RNA synthetases family profile" evidence="12">
    <location>
        <begin position="795"/>
        <end position="1056"/>
    </location>
</feature>
<dbReference type="InterPro" id="IPR022249">
    <property type="entry name" value="DUF3772"/>
</dbReference>
<dbReference type="GO" id="GO:0006419">
    <property type="term" value="P:alanyl-tRNA aminoacylation"/>
    <property type="evidence" value="ECO:0007669"/>
    <property type="project" value="InterPro"/>
</dbReference>
<dbReference type="AlphaFoldDB" id="A0AAW9SN55"/>
<dbReference type="InterPro" id="IPR006686">
    <property type="entry name" value="MscS_channel_CS"/>
</dbReference>
<name>A0AAW9SN55_9RHOB</name>
<dbReference type="Proteomes" id="UP001428774">
    <property type="component" value="Unassembled WGS sequence"/>
</dbReference>
<dbReference type="Pfam" id="PF00924">
    <property type="entry name" value="MS_channel_2nd"/>
    <property type="match status" value="1"/>
</dbReference>
<evidence type="ECO:0000256" key="9">
    <source>
        <dbReference type="SAM" id="MobiDB-lite"/>
    </source>
</evidence>
<dbReference type="InterPro" id="IPR010920">
    <property type="entry name" value="LSM_dom_sf"/>
</dbReference>
<evidence type="ECO:0000313" key="14">
    <source>
        <dbReference type="Proteomes" id="UP001428774"/>
    </source>
</evidence>
<feature type="transmembrane region" description="Helical" evidence="10">
    <location>
        <begin position="199"/>
        <end position="216"/>
    </location>
</feature>
<dbReference type="GO" id="GO:0005886">
    <property type="term" value="C:plasma membrane"/>
    <property type="evidence" value="ECO:0007669"/>
    <property type="project" value="UniProtKB-SubCell"/>
</dbReference>
<keyword evidence="5" id="KW-0479">Metal-binding</keyword>
<dbReference type="Gene3D" id="3.30.980.10">
    <property type="entry name" value="Threonyl-trna Synthetase, Chain A, domain 2"/>
    <property type="match status" value="1"/>
</dbReference>
<evidence type="ECO:0000256" key="8">
    <source>
        <dbReference type="ARBA" id="ARBA00023136"/>
    </source>
</evidence>
<keyword evidence="11" id="KW-0732">Signal</keyword>
<gene>
    <name evidence="13" type="ORF">ABFB10_01490</name>
</gene>
<dbReference type="InterPro" id="IPR009000">
    <property type="entry name" value="Transl_B-barrel_sf"/>
</dbReference>
<organism evidence="13 14">
    <name type="scientific">Ponticoccus litoralis</name>
    <dbReference type="NCBI Taxonomy" id="422297"/>
    <lineage>
        <taxon>Bacteria</taxon>
        <taxon>Pseudomonadati</taxon>
        <taxon>Pseudomonadota</taxon>
        <taxon>Alphaproteobacteria</taxon>
        <taxon>Rhodobacterales</taxon>
        <taxon>Roseobacteraceae</taxon>
        <taxon>Ponticoccus</taxon>
    </lineage>
</organism>
<keyword evidence="3" id="KW-1003">Cell membrane</keyword>
<feature type="transmembrane region" description="Helical" evidence="10">
    <location>
        <begin position="237"/>
        <end position="258"/>
    </location>
</feature>
<dbReference type="InterPro" id="IPR049278">
    <property type="entry name" value="MS_channel_C"/>
</dbReference>
<dbReference type="SUPFAM" id="SSF50182">
    <property type="entry name" value="Sm-like ribonucleoproteins"/>
    <property type="match status" value="1"/>
</dbReference>
<feature type="signal peptide" evidence="11">
    <location>
        <begin position="1"/>
        <end position="23"/>
    </location>
</feature>
<dbReference type="InterPro" id="IPR012947">
    <property type="entry name" value="tRNA_SAD"/>
</dbReference>
<dbReference type="SUPFAM" id="SSF50447">
    <property type="entry name" value="Translation proteins"/>
    <property type="match status" value="1"/>
</dbReference>
<keyword evidence="6" id="KW-0862">Zinc</keyword>
<evidence type="ECO:0000259" key="12">
    <source>
        <dbReference type="PROSITE" id="PS50860"/>
    </source>
</evidence>
<feature type="transmembrane region" description="Helical" evidence="10">
    <location>
        <begin position="422"/>
        <end position="439"/>
    </location>
</feature>
<dbReference type="Gene3D" id="2.40.30.130">
    <property type="match status" value="1"/>
</dbReference>
<dbReference type="GO" id="GO:0003676">
    <property type="term" value="F:nucleic acid binding"/>
    <property type="evidence" value="ECO:0007669"/>
    <property type="project" value="InterPro"/>
</dbReference>
<evidence type="ECO:0000256" key="1">
    <source>
        <dbReference type="ARBA" id="ARBA00004651"/>
    </source>
</evidence>
<feature type="transmembrane region" description="Helical" evidence="10">
    <location>
        <begin position="512"/>
        <end position="529"/>
    </location>
</feature>
<accession>A0AAW9SN55</accession>
<feature type="compositionally biased region" description="Polar residues" evidence="9">
    <location>
        <begin position="780"/>
        <end position="794"/>
    </location>
</feature>
<evidence type="ECO:0000256" key="2">
    <source>
        <dbReference type="ARBA" id="ARBA00008017"/>
    </source>
</evidence>
<dbReference type="InterPro" id="IPR011014">
    <property type="entry name" value="MscS_channel_TM-2"/>
</dbReference>
<dbReference type="SMART" id="SM00863">
    <property type="entry name" value="tRNA_SAD"/>
    <property type="match status" value="1"/>
</dbReference>
<dbReference type="Pfam" id="PF21082">
    <property type="entry name" value="MS_channel_3rd"/>
    <property type="match status" value="1"/>
</dbReference>
<dbReference type="InterPro" id="IPR018165">
    <property type="entry name" value="Ala-tRNA-synth_IIc_core"/>
</dbReference>
<dbReference type="SUPFAM" id="SSF82689">
    <property type="entry name" value="Mechanosensitive channel protein MscS (YggB), C-terminal domain"/>
    <property type="match status" value="1"/>
</dbReference>
<dbReference type="SUPFAM" id="SSF55186">
    <property type="entry name" value="ThrRS/AlaRS common domain"/>
    <property type="match status" value="1"/>
</dbReference>
<dbReference type="InterPro" id="IPR011066">
    <property type="entry name" value="MscS_channel_C_sf"/>
</dbReference>
<evidence type="ECO:0000256" key="6">
    <source>
        <dbReference type="ARBA" id="ARBA00022833"/>
    </source>
</evidence>
<dbReference type="Pfam" id="PF07973">
    <property type="entry name" value="tRNA_SAD"/>
    <property type="match status" value="1"/>
</dbReference>
<dbReference type="InterPro" id="IPR006685">
    <property type="entry name" value="MscS_channel_2nd"/>
</dbReference>
<dbReference type="PROSITE" id="PS50860">
    <property type="entry name" value="AA_TRNA_LIGASE_II_ALA"/>
    <property type="match status" value="1"/>
</dbReference>
<evidence type="ECO:0000313" key="13">
    <source>
        <dbReference type="EMBL" id="MEN9059898.1"/>
    </source>
</evidence>
<keyword evidence="8 10" id="KW-0472">Membrane</keyword>
<dbReference type="GO" id="GO:0046872">
    <property type="term" value="F:metal ion binding"/>
    <property type="evidence" value="ECO:0007669"/>
    <property type="project" value="UniProtKB-KW"/>
</dbReference>
<evidence type="ECO:0000256" key="11">
    <source>
        <dbReference type="SAM" id="SignalP"/>
    </source>
</evidence>
<dbReference type="SUPFAM" id="SSF82861">
    <property type="entry name" value="Mechanosensitive channel protein MscS (YggB), transmembrane region"/>
    <property type="match status" value="1"/>
</dbReference>
<keyword evidence="4 10" id="KW-0812">Transmembrane</keyword>
<feature type="transmembrane region" description="Helical" evidence="10">
    <location>
        <begin position="395"/>
        <end position="416"/>
    </location>
</feature>
<keyword evidence="14" id="KW-1185">Reference proteome</keyword>
<dbReference type="InterPro" id="IPR018163">
    <property type="entry name" value="Thr/Ala-tRNA-synth_IIc_edit"/>
</dbReference>